<dbReference type="GO" id="GO:0005886">
    <property type="term" value="C:plasma membrane"/>
    <property type="evidence" value="ECO:0007669"/>
    <property type="project" value="TreeGrafter"/>
</dbReference>
<name>W4LQ71_ENTF1</name>
<sequence length="329" mass="36611">VYIFVTWWQFAPGNGYLVQRLLATRSENDAFLAFLWYNICHYVLRSWPWIFVGLLSLHYLPQLDNPESAFPEMIDLFLPVGLKGIMVASLLAAFMSTLDTHLNWGASYLINDLYRPSIKPDAHDRHYVLAGRLSILVLTCIFLLVSSQIDSILGAYKYLSVILGGLGTVMIARWYWWRVNAYSEIAALAAAFVVGNVVELTLPSTDDADLFGVRVLITVVVVTIVWVVVTLLTSKTPGHQTIAFYTKLRIGGTGWKTIRELSGVQPITGTFKDSVIGWGVSMVFLFSSLLGLGHLIFGAWGRASFLLAVAVGSGIMLKTSIEKIRQPRF</sequence>
<evidence type="ECO:0000256" key="1">
    <source>
        <dbReference type="ARBA" id="ARBA00004141"/>
    </source>
</evidence>
<feature type="non-terminal residue" evidence="8">
    <location>
        <position position="1"/>
    </location>
</feature>
<keyword evidence="5 7" id="KW-0472">Membrane</keyword>
<evidence type="ECO:0000313" key="9">
    <source>
        <dbReference type="Proteomes" id="UP000019141"/>
    </source>
</evidence>
<evidence type="ECO:0008006" key="10">
    <source>
        <dbReference type="Google" id="ProtNLM"/>
    </source>
</evidence>
<feature type="transmembrane region" description="Helical" evidence="7">
    <location>
        <begin position="80"/>
        <end position="106"/>
    </location>
</feature>
<keyword evidence="4 7" id="KW-1133">Transmembrane helix</keyword>
<evidence type="ECO:0000256" key="2">
    <source>
        <dbReference type="ARBA" id="ARBA00006434"/>
    </source>
</evidence>
<evidence type="ECO:0000256" key="6">
    <source>
        <dbReference type="RuleBase" id="RU362091"/>
    </source>
</evidence>
<keyword evidence="9" id="KW-1185">Reference proteome</keyword>
<comment type="similarity">
    <text evidence="2 6">Belongs to the sodium:solute symporter (SSF) (TC 2.A.21) family.</text>
</comment>
<comment type="caution">
    <text evidence="8">The sequence shown here is derived from an EMBL/GenBank/DDBJ whole genome shotgun (WGS) entry which is preliminary data.</text>
</comment>
<organism evidence="8 9">
    <name type="scientific">Entotheonella factor</name>
    <dbReference type="NCBI Taxonomy" id="1429438"/>
    <lineage>
        <taxon>Bacteria</taxon>
        <taxon>Pseudomonadati</taxon>
        <taxon>Nitrospinota/Tectimicrobiota group</taxon>
        <taxon>Candidatus Tectimicrobiota</taxon>
        <taxon>Candidatus Entotheonellia</taxon>
        <taxon>Candidatus Entotheonellales</taxon>
        <taxon>Candidatus Entotheonellaceae</taxon>
        <taxon>Candidatus Entotheonella</taxon>
    </lineage>
</organism>
<dbReference type="HOGENOM" id="CLU_843340_0_0_7"/>
<feature type="transmembrane region" description="Helical" evidence="7">
    <location>
        <begin position="127"/>
        <end position="149"/>
    </location>
</feature>
<proteinExistence type="inferred from homology"/>
<keyword evidence="3 7" id="KW-0812">Transmembrane</keyword>
<dbReference type="PANTHER" id="PTHR11819">
    <property type="entry name" value="SOLUTE CARRIER FAMILY 5"/>
    <property type="match status" value="1"/>
</dbReference>
<evidence type="ECO:0000256" key="3">
    <source>
        <dbReference type="ARBA" id="ARBA00022692"/>
    </source>
</evidence>
<evidence type="ECO:0000313" key="8">
    <source>
        <dbReference type="EMBL" id="ETW99566.1"/>
    </source>
</evidence>
<reference evidence="8 9" key="1">
    <citation type="journal article" date="2014" name="Nature">
        <title>An environmental bacterial taxon with a large and distinct metabolic repertoire.</title>
        <authorList>
            <person name="Wilson M.C."/>
            <person name="Mori T."/>
            <person name="Ruckert C."/>
            <person name="Uria A.R."/>
            <person name="Helf M.J."/>
            <person name="Takada K."/>
            <person name="Gernert C."/>
            <person name="Steffens U.A."/>
            <person name="Heycke N."/>
            <person name="Schmitt S."/>
            <person name="Rinke C."/>
            <person name="Helfrich E.J."/>
            <person name="Brachmann A.O."/>
            <person name="Gurgui C."/>
            <person name="Wakimoto T."/>
            <person name="Kracht M."/>
            <person name="Crusemann M."/>
            <person name="Hentschel U."/>
            <person name="Abe I."/>
            <person name="Matsunaga S."/>
            <person name="Kalinowski J."/>
            <person name="Takeyama H."/>
            <person name="Piel J."/>
        </authorList>
    </citation>
    <scope>NUCLEOTIDE SEQUENCE [LARGE SCALE GENOMIC DNA]</scope>
    <source>
        <strain evidence="9">TSY1</strain>
    </source>
</reference>
<feature type="transmembrane region" description="Helical" evidence="7">
    <location>
        <begin position="185"/>
        <end position="205"/>
    </location>
</feature>
<dbReference type="Gene3D" id="1.20.1730.10">
    <property type="entry name" value="Sodium/glucose cotransporter"/>
    <property type="match status" value="1"/>
</dbReference>
<dbReference type="AlphaFoldDB" id="W4LQ71"/>
<gene>
    <name evidence="8" type="ORF">ETSY1_14505</name>
</gene>
<dbReference type="InterPro" id="IPR038377">
    <property type="entry name" value="Na/Glc_symporter_sf"/>
</dbReference>
<dbReference type="GO" id="GO:0005412">
    <property type="term" value="F:D-glucose:sodium symporter activity"/>
    <property type="evidence" value="ECO:0007669"/>
    <property type="project" value="TreeGrafter"/>
</dbReference>
<dbReference type="Proteomes" id="UP000019141">
    <property type="component" value="Unassembled WGS sequence"/>
</dbReference>
<feature type="transmembrane region" description="Helical" evidence="7">
    <location>
        <begin position="275"/>
        <end position="297"/>
    </location>
</feature>
<comment type="subcellular location">
    <subcellularLocation>
        <location evidence="1">Membrane</location>
        <topology evidence="1">Multi-pass membrane protein</topology>
    </subcellularLocation>
</comment>
<dbReference type="PROSITE" id="PS50283">
    <property type="entry name" value="NA_SOLUT_SYMP_3"/>
    <property type="match status" value="1"/>
</dbReference>
<dbReference type="Pfam" id="PF00474">
    <property type="entry name" value="SSF"/>
    <property type="match status" value="1"/>
</dbReference>
<evidence type="ECO:0000256" key="5">
    <source>
        <dbReference type="ARBA" id="ARBA00023136"/>
    </source>
</evidence>
<dbReference type="InterPro" id="IPR001734">
    <property type="entry name" value="Na/solute_symporter"/>
</dbReference>
<evidence type="ECO:0000256" key="7">
    <source>
        <dbReference type="SAM" id="Phobius"/>
    </source>
</evidence>
<feature type="transmembrane region" description="Helical" evidence="7">
    <location>
        <begin position="155"/>
        <end position="176"/>
    </location>
</feature>
<protein>
    <recommendedName>
        <fullName evidence="10">Sodium:proline symporter</fullName>
    </recommendedName>
</protein>
<feature type="transmembrane region" description="Helical" evidence="7">
    <location>
        <begin position="211"/>
        <end position="232"/>
    </location>
</feature>
<accession>W4LQ71</accession>
<dbReference type="EMBL" id="AZHW01000431">
    <property type="protein sequence ID" value="ETW99566.1"/>
    <property type="molecule type" value="Genomic_DNA"/>
</dbReference>
<dbReference type="PANTHER" id="PTHR11819:SF77">
    <property type="entry name" value="SODIUM_GLUCOSE COTRANSPORT PROTEIN"/>
    <property type="match status" value="1"/>
</dbReference>
<evidence type="ECO:0000256" key="4">
    <source>
        <dbReference type="ARBA" id="ARBA00022989"/>
    </source>
</evidence>
<feature type="transmembrane region" description="Helical" evidence="7">
    <location>
        <begin position="42"/>
        <end position="60"/>
    </location>
</feature>